<evidence type="ECO:0000256" key="2">
    <source>
        <dbReference type="ARBA" id="ARBA00004418"/>
    </source>
</evidence>
<comment type="subcellular location">
    <subcellularLocation>
        <location evidence="2">Periplasm</location>
    </subcellularLocation>
</comment>
<dbReference type="Gene3D" id="2.30.42.10">
    <property type="match status" value="2"/>
</dbReference>
<feature type="domain" description="PDZ" evidence="16">
    <location>
        <begin position="405"/>
        <end position="498"/>
    </location>
</feature>
<evidence type="ECO:0000313" key="18">
    <source>
        <dbReference type="Proteomes" id="UP001549145"/>
    </source>
</evidence>
<dbReference type="EMBL" id="JBEPMM010000018">
    <property type="protein sequence ID" value="MET3694767.1"/>
    <property type="molecule type" value="Genomic_DNA"/>
</dbReference>
<feature type="domain" description="PDZ" evidence="16">
    <location>
        <begin position="311"/>
        <end position="365"/>
    </location>
</feature>
<dbReference type="PROSITE" id="PS50106">
    <property type="entry name" value="PDZ"/>
    <property type="match status" value="2"/>
</dbReference>
<organism evidence="17 18">
    <name type="scientific">Methylobacterium goesingense</name>
    <dbReference type="NCBI Taxonomy" id="243690"/>
    <lineage>
        <taxon>Bacteria</taxon>
        <taxon>Pseudomonadati</taxon>
        <taxon>Pseudomonadota</taxon>
        <taxon>Alphaproteobacteria</taxon>
        <taxon>Hyphomicrobiales</taxon>
        <taxon>Methylobacteriaceae</taxon>
        <taxon>Methylobacterium</taxon>
    </lineage>
</organism>
<dbReference type="Proteomes" id="UP001549145">
    <property type="component" value="Unassembled WGS sequence"/>
</dbReference>
<evidence type="ECO:0000256" key="13">
    <source>
        <dbReference type="ARBA" id="ARBA00032850"/>
    </source>
</evidence>
<dbReference type="EC" id="3.4.21.107" evidence="4"/>
<gene>
    <name evidence="17" type="ORF">ABID43_004330</name>
</gene>
<comment type="caution">
    <text evidence="17">The sequence shown here is derived from an EMBL/GenBank/DDBJ whole genome shotgun (WGS) entry which is preliminary data.</text>
</comment>
<evidence type="ECO:0000256" key="1">
    <source>
        <dbReference type="ARBA" id="ARBA00001772"/>
    </source>
</evidence>
<feature type="chain" id="PRO_5046789421" description="Probable periplasmic serine endoprotease DegP-like" evidence="15">
    <location>
        <begin position="20"/>
        <end position="513"/>
    </location>
</feature>
<evidence type="ECO:0000256" key="10">
    <source>
        <dbReference type="ARBA" id="ARBA00022801"/>
    </source>
</evidence>
<accession>A0ABV2LA82</accession>
<evidence type="ECO:0000256" key="7">
    <source>
        <dbReference type="ARBA" id="ARBA00022729"/>
    </source>
</evidence>
<feature type="compositionally biased region" description="Gly residues" evidence="14">
    <location>
        <begin position="106"/>
        <end position="123"/>
    </location>
</feature>
<evidence type="ECO:0000256" key="6">
    <source>
        <dbReference type="ARBA" id="ARBA00022670"/>
    </source>
</evidence>
<evidence type="ECO:0000256" key="5">
    <source>
        <dbReference type="ARBA" id="ARBA00013958"/>
    </source>
</evidence>
<dbReference type="GO" id="GO:0008233">
    <property type="term" value="F:peptidase activity"/>
    <property type="evidence" value="ECO:0007669"/>
    <property type="project" value="UniProtKB-KW"/>
</dbReference>
<keyword evidence="6 17" id="KW-0645">Protease</keyword>
<evidence type="ECO:0000256" key="3">
    <source>
        <dbReference type="ARBA" id="ARBA00010541"/>
    </source>
</evidence>
<reference evidence="17 18" key="1">
    <citation type="submission" date="2024-06" db="EMBL/GenBank/DDBJ databases">
        <title>Genomic Encyclopedia of Type Strains, Phase IV (KMG-IV): sequencing the most valuable type-strain genomes for metagenomic binning, comparative biology and taxonomic classification.</title>
        <authorList>
            <person name="Goeker M."/>
        </authorList>
    </citation>
    <scope>NUCLEOTIDE SEQUENCE [LARGE SCALE GENOMIC DNA]</scope>
    <source>
        <strain evidence="17 18">DSM 21331</strain>
    </source>
</reference>
<dbReference type="InterPro" id="IPR036034">
    <property type="entry name" value="PDZ_sf"/>
</dbReference>
<dbReference type="InterPro" id="IPR009003">
    <property type="entry name" value="Peptidase_S1_PA"/>
</dbReference>
<protein>
    <recommendedName>
        <fullName evidence="5">Probable periplasmic serine endoprotease DegP-like</fullName>
        <ecNumber evidence="4">3.4.21.107</ecNumber>
    </recommendedName>
    <alternativeName>
        <fullName evidence="13">Protease Do</fullName>
    </alternativeName>
</protein>
<feature type="signal peptide" evidence="15">
    <location>
        <begin position="1"/>
        <end position="19"/>
    </location>
</feature>
<dbReference type="Pfam" id="PF13180">
    <property type="entry name" value="PDZ_2"/>
    <property type="match status" value="2"/>
</dbReference>
<dbReference type="CDD" id="cd10839">
    <property type="entry name" value="cpPDZ1_DegP-like"/>
    <property type="match status" value="1"/>
</dbReference>
<evidence type="ECO:0000313" key="17">
    <source>
        <dbReference type="EMBL" id="MET3694767.1"/>
    </source>
</evidence>
<dbReference type="GO" id="GO:0006508">
    <property type="term" value="P:proteolysis"/>
    <property type="evidence" value="ECO:0007669"/>
    <property type="project" value="UniProtKB-KW"/>
</dbReference>
<dbReference type="Gene3D" id="2.40.10.120">
    <property type="match status" value="1"/>
</dbReference>
<dbReference type="PANTHER" id="PTHR22939:SF130">
    <property type="entry name" value="PERIPLASMIC SERINE ENDOPROTEASE DEGP-LIKE-RELATED"/>
    <property type="match status" value="1"/>
</dbReference>
<keyword evidence="8" id="KW-0677">Repeat</keyword>
<evidence type="ECO:0000256" key="9">
    <source>
        <dbReference type="ARBA" id="ARBA00022764"/>
    </source>
</evidence>
<evidence type="ECO:0000256" key="15">
    <source>
        <dbReference type="SAM" id="SignalP"/>
    </source>
</evidence>
<proteinExistence type="inferred from homology"/>
<dbReference type="InterPro" id="IPR001478">
    <property type="entry name" value="PDZ"/>
</dbReference>
<dbReference type="SUPFAM" id="SSF50156">
    <property type="entry name" value="PDZ domain-like"/>
    <property type="match status" value="2"/>
</dbReference>
<name>A0ABV2LA82_9HYPH</name>
<evidence type="ECO:0000256" key="12">
    <source>
        <dbReference type="ARBA" id="ARBA00023016"/>
    </source>
</evidence>
<sequence>MTTQPTRLRRNALASVAVAALVATGAAGVGLTQPAVPAYAQSLSKNPIETPDHPPGSFASVVDKVKPGVVAVKVKLDDSADSDDDSDGPGQQQVPPQLREFFKRFGQGGPGQGQGGPGQGFGGQAPKRQGQRGAMGSGFIISADGYVVTNNHVVDKAKSVQVTLDDNRTLDAKVIGKDPKTDLALLKITEGGTFPYVSLSKAAPRVGDWVVAIGNPFGLGGTVTAGIVSARGRDIGAGPYDDFLQIDAPINKGNSGGPTFNVGGEVVGVNTAIASPSGGSVGLAFAIPAETVQAVIDQLRADGKVARGYLGVQVQPVTKDIADGLGLDKAKGALVDHAEAGTPAAKAGLKSGDVIEAVNGSAINDAKELSRKIAGIKPGAKVELTYLRGGKSDTATVELGVLPNDTKVAGTERGASRDGQPRLGLSLAPASEVGAGSEGVAVMEVDPDGPAAAKGIEQGDIILDVAGASVSRPSEVAERVRSAETSGRKAVLMRIKNAKGITRFVAVALNKAG</sequence>
<dbReference type="Pfam" id="PF13365">
    <property type="entry name" value="Trypsin_2"/>
    <property type="match status" value="1"/>
</dbReference>
<comment type="catalytic activity">
    <reaction evidence="1">
        <text>Acts on substrates that are at least partially unfolded. The cleavage site P1 residue is normally between a pair of hydrophobic residues, such as Val-|-Val.</text>
        <dbReference type="EC" id="3.4.21.107"/>
    </reaction>
</comment>
<comment type="similarity">
    <text evidence="3">Belongs to the peptidase S1C family.</text>
</comment>
<keyword evidence="12" id="KW-0346">Stress response</keyword>
<dbReference type="InterPro" id="IPR001940">
    <property type="entry name" value="Peptidase_S1C"/>
</dbReference>
<keyword evidence="9" id="KW-0574">Periplasm</keyword>
<evidence type="ECO:0000256" key="4">
    <source>
        <dbReference type="ARBA" id="ARBA00013035"/>
    </source>
</evidence>
<dbReference type="NCBIfam" id="TIGR02037">
    <property type="entry name" value="degP_htrA_DO"/>
    <property type="match status" value="1"/>
</dbReference>
<evidence type="ECO:0000256" key="14">
    <source>
        <dbReference type="SAM" id="MobiDB-lite"/>
    </source>
</evidence>
<dbReference type="PROSITE" id="PS51318">
    <property type="entry name" value="TAT"/>
    <property type="match status" value="1"/>
</dbReference>
<feature type="region of interest" description="Disordered" evidence="14">
    <location>
        <begin position="103"/>
        <end position="134"/>
    </location>
</feature>
<dbReference type="PRINTS" id="PR00834">
    <property type="entry name" value="PROTEASES2C"/>
</dbReference>
<evidence type="ECO:0000256" key="11">
    <source>
        <dbReference type="ARBA" id="ARBA00022825"/>
    </source>
</evidence>
<dbReference type="RefSeq" id="WP_238281930.1">
    <property type="nucleotide sequence ID" value="NZ_BPQL01000145.1"/>
</dbReference>
<evidence type="ECO:0000259" key="16">
    <source>
        <dbReference type="PROSITE" id="PS50106"/>
    </source>
</evidence>
<dbReference type="InterPro" id="IPR011782">
    <property type="entry name" value="Pept_S1C_Do"/>
</dbReference>
<evidence type="ECO:0000256" key="8">
    <source>
        <dbReference type="ARBA" id="ARBA00022737"/>
    </source>
</evidence>
<dbReference type="SMART" id="SM00228">
    <property type="entry name" value="PDZ"/>
    <property type="match status" value="2"/>
</dbReference>
<dbReference type="PANTHER" id="PTHR22939">
    <property type="entry name" value="SERINE PROTEASE FAMILY S1C HTRA-RELATED"/>
    <property type="match status" value="1"/>
</dbReference>
<keyword evidence="7 15" id="KW-0732">Signal</keyword>
<dbReference type="InterPro" id="IPR006311">
    <property type="entry name" value="TAT_signal"/>
</dbReference>
<keyword evidence="11" id="KW-0720">Serine protease</keyword>
<keyword evidence="10 17" id="KW-0378">Hydrolase</keyword>
<keyword evidence="18" id="KW-1185">Reference proteome</keyword>
<dbReference type="SUPFAM" id="SSF50494">
    <property type="entry name" value="Trypsin-like serine proteases"/>
    <property type="match status" value="1"/>
</dbReference>